<protein>
    <submittedName>
        <fullName evidence="8">Integral membrane protein</fullName>
    </submittedName>
</protein>
<gene>
    <name evidence="8" type="ORF">AVDCRST_MAG85-219</name>
</gene>
<dbReference type="InterPro" id="IPR050545">
    <property type="entry name" value="Mycobact_MmpL"/>
</dbReference>
<dbReference type="Gene3D" id="1.20.1640.10">
    <property type="entry name" value="Multidrug efflux transporter AcrB transmembrane domain"/>
    <property type="match status" value="2"/>
</dbReference>
<feature type="transmembrane region" description="Helical" evidence="6">
    <location>
        <begin position="660"/>
        <end position="685"/>
    </location>
</feature>
<dbReference type="AlphaFoldDB" id="A0A6J4RMN0"/>
<evidence type="ECO:0000313" key="8">
    <source>
        <dbReference type="EMBL" id="CAA9474794.1"/>
    </source>
</evidence>
<dbReference type="InterPro" id="IPR000731">
    <property type="entry name" value="SSD"/>
</dbReference>
<feature type="transmembrane region" description="Helical" evidence="6">
    <location>
        <begin position="515"/>
        <end position="532"/>
    </location>
</feature>
<keyword evidence="3 6" id="KW-0812">Transmembrane</keyword>
<evidence type="ECO:0000259" key="7">
    <source>
        <dbReference type="PROSITE" id="PS50156"/>
    </source>
</evidence>
<reference evidence="8" key="1">
    <citation type="submission" date="2020-02" db="EMBL/GenBank/DDBJ databases">
        <authorList>
            <person name="Meier V. D."/>
        </authorList>
    </citation>
    <scope>NUCLEOTIDE SEQUENCE</scope>
    <source>
        <strain evidence="8">AVDCRST_MAG85</strain>
    </source>
</reference>
<accession>A0A6J4RMN0</accession>
<proteinExistence type="predicted"/>
<comment type="subcellular location">
    <subcellularLocation>
        <location evidence="1">Cell membrane</location>
        <topology evidence="1">Multi-pass membrane protein</topology>
    </subcellularLocation>
</comment>
<feature type="transmembrane region" description="Helical" evidence="6">
    <location>
        <begin position="584"/>
        <end position="608"/>
    </location>
</feature>
<evidence type="ECO:0000256" key="1">
    <source>
        <dbReference type="ARBA" id="ARBA00004651"/>
    </source>
</evidence>
<sequence>MTSTAPHQKKHLAARMGSWSARNKKKAIFGWLAFILLSVFIGGAVGTKQISDSDGGAGDSGRADRVIDKAFPDRAEESILIQSKDASARQSAVRDVEGTVKRFGVELQPRQTSDDGRSVLVGYEMPGDDESTALVDRNEKIENAVAAVGKEHAGDAFVGQFGGISATRAMDKALGDDFKQAELLSLPVTLVILLVAFGAFVAAGLPLLLGLTAVGGTLGLIALPSQIMPVDEAISSVVLLIGLAVGVDYTLFYLRREREERRRGAGRLEAIDVAAATSGRAVLVSGLTVMVAMAGMFLTGQATFQSFAVGTITVVAVAMIGSLTVVPALLAALGDKVEKGRIPFLHRLRRDDGESRLWNAVLDRVLERPLVAASLATAVLVALAIPALGMKTAEVGMTNLPADLAVMTTYERMQDAFPGGEIPAEVVVRGDAIERIPALTAATQSWGEADVSLSPDRSVAVVSIPIPGDGANDASIAAIDELRGDIVPRTVGADALVAGQTAGSKDFNDLMSSKAPIVFAFVLALAFGLLLVTFRSVVIPIKAIVLNLLSVAAAYGVLVLVFQHEVGASLLGVDEANSGFIVSWLPMFLFVILFGLSMDYHVFILSRIREAFDGGMNTEEAVAHGIKTTAGVVTSAAVVMVGVFAIFGTLQFIAMKQMGVGLAAAILIDATIIRGVLLPATMKLLGDWNWWLPKRLEWLPRFDVEGRQPEPVTA</sequence>
<feature type="transmembrane region" description="Helical" evidence="6">
    <location>
        <begin position="233"/>
        <end position="252"/>
    </location>
</feature>
<feature type="transmembrane region" description="Helical" evidence="6">
    <location>
        <begin position="188"/>
        <end position="221"/>
    </location>
</feature>
<evidence type="ECO:0000256" key="2">
    <source>
        <dbReference type="ARBA" id="ARBA00022475"/>
    </source>
</evidence>
<dbReference type="InterPro" id="IPR004869">
    <property type="entry name" value="MMPL_dom"/>
</dbReference>
<feature type="transmembrane region" description="Helical" evidence="6">
    <location>
        <begin position="544"/>
        <end position="564"/>
    </location>
</feature>
<evidence type="ECO:0000256" key="5">
    <source>
        <dbReference type="ARBA" id="ARBA00023136"/>
    </source>
</evidence>
<dbReference type="SUPFAM" id="SSF82866">
    <property type="entry name" value="Multidrug efflux transporter AcrB transmembrane domain"/>
    <property type="match status" value="2"/>
</dbReference>
<feature type="domain" description="SSD" evidence="7">
    <location>
        <begin position="192"/>
        <end position="332"/>
    </location>
</feature>
<dbReference type="EMBL" id="CADCVT010000025">
    <property type="protein sequence ID" value="CAA9474794.1"/>
    <property type="molecule type" value="Genomic_DNA"/>
</dbReference>
<evidence type="ECO:0000256" key="4">
    <source>
        <dbReference type="ARBA" id="ARBA00022989"/>
    </source>
</evidence>
<evidence type="ECO:0000256" key="3">
    <source>
        <dbReference type="ARBA" id="ARBA00022692"/>
    </source>
</evidence>
<dbReference type="PROSITE" id="PS50156">
    <property type="entry name" value="SSD"/>
    <property type="match status" value="1"/>
</dbReference>
<dbReference type="PANTHER" id="PTHR33406">
    <property type="entry name" value="MEMBRANE PROTEIN MJ1562-RELATED"/>
    <property type="match status" value="1"/>
</dbReference>
<feature type="transmembrane region" description="Helical" evidence="6">
    <location>
        <begin position="28"/>
        <end position="46"/>
    </location>
</feature>
<evidence type="ECO:0000256" key="6">
    <source>
        <dbReference type="SAM" id="Phobius"/>
    </source>
</evidence>
<name>A0A6J4RMN0_9ACTN</name>
<keyword evidence="5 6" id="KW-0472">Membrane</keyword>
<dbReference type="PANTHER" id="PTHR33406:SF13">
    <property type="entry name" value="MEMBRANE PROTEIN YDFJ"/>
    <property type="match status" value="1"/>
</dbReference>
<dbReference type="GO" id="GO:0005886">
    <property type="term" value="C:plasma membrane"/>
    <property type="evidence" value="ECO:0007669"/>
    <property type="project" value="UniProtKB-SubCell"/>
</dbReference>
<keyword evidence="2" id="KW-1003">Cell membrane</keyword>
<feature type="transmembrane region" description="Helical" evidence="6">
    <location>
        <begin position="273"/>
        <end position="298"/>
    </location>
</feature>
<feature type="transmembrane region" description="Helical" evidence="6">
    <location>
        <begin position="629"/>
        <end position="654"/>
    </location>
</feature>
<keyword evidence="4 6" id="KW-1133">Transmembrane helix</keyword>
<dbReference type="Pfam" id="PF03176">
    <property type="entry name" value="MMPL"/>
    <property type="match status" value="2"/>
</dbReference>
<organism evidence="8">
    <name type="scientific">uncultured Solirubrobacteraceae bacterium</name>
    <dbReference type="NCBI Taxonomy" id="1162706"/>
    <lineage>
        <taxon>Bacteria</taxon>
        <taxon>Bacillati</taxon>
        <taxon>Actinomycetota</taxon>
        <taxon>Thermoleophilia</taxon>
        <taxon>Solirubrobacterales</taxon>
        <taxon>Solirubrobacteraceae</taxon>
        <taxon>environmental samples</taxon>
    </lineage>
</organism>
<feature type="transmembrane region" description="Helical" evidence="6">
    <location>
        <begin position="304"/>
        <end position="333"/>
    </location>
</feature>
<feature type="transmembrane region" description="Helical" evidence="6">
    <location>
        <begin position="370"/>
        <end position="389"/>
    </location>
</feature>